<evidence type="ECO:0000256" key="1">
    <source>
        <dbReference type="ARBA" id="ARBA00004232"/>
    </source>
</evidence>
<keyword evidence="4" id="KW-1133">Transmembrane helix</keyword>
<dbReference type="InterPro" id="IPR027193">
    <property type="entry name" value="Noc4"/>
</dbReference>
<gene>
    <name evidence="6" type="ORF">BRAFLDRAFT_282099</name>
</gene>
<dbReference type="FunCoup" id="C3XVD0">
    <property type="interactions" value="505"/>
</dbReference>
<proteinExistence type="inferred from homology"/>
<dbReference type="Pfam" id="PF03914">
    <property type="entry name" value="CBF"/>
    <property type="match status" value="1"/>
</dbReference>
<dbReference type="PANTHER" id="PTHR12455:SF0">
    <property type="entry name" value="NUCLEOLAR COMPLEX PROTEIN 4 HOMOLOG"/>
    <property type="match status" value="1"/>
</dbReference>
<dbReference type="GO" id="GO:0042254">
    <property type="term" value="P:ribosome biogenesis"/>
    <property type="evidence" value="ECO:0007669"/>
    <property type="project" value="InterPro"/>
</dbReference>
<reference evidence="6" key="1">
    <citation type="journal article" date="2008" name="Nature">
        <title>The amphioxus genome and the evolution of the chordate karyotype.</title>
        <authorList>
            <consortium name="US DOE Joint Genome Institute (JGI-PGF)"/>
            <person name="Putnam N.H."/>
            <person name="Butts T."/>
            <person name="Ferrier D.E.K."/>
            <person name="Furlong R.F."/>
            <person name="Hellsten U."/>
            <person name="Kawashima T."/>
            <person name="Robinson-Rechavi M."/>
            <person name="Shoguchi E."/>
            <person name="Terry A."/>
            <person name="Yu J.-K."/>
            <person name="Benito-Gutierrez E.L."/>
            <person name="Dubchak I."/>
            <person name="Garcia-Fernandez J."/>
            <person name="Gibson-Brown J.J."/>
            <person name="Grigoriev I.V."/>
            <person name="Horton A.C."/>
            <person name="de Jong P.J."/>
            <person name="Jurka J."/>
            <person name="Kapitonov V.V."/>
            <person name="Kohara Y."/>
            <person name="Kuroki Y."/>
            <person name="Lindquist E."/>
            <person name="Lucas S."/>
            <person name="Osoegawa K."/>
            <person name="Pennacchio L.A."/>
            <person name="Salamov A.A."/>
            <person name="Satou Y."/>
            <person name="Sauka-Spengler T."/>
            <person name="Schmutz J."/>
            <person name="Shin-I T."/>
            <person name="Toyoda A."/>
            <person name="Bronner-Fraser M."/>
            <person name="Fujiyama A."/>
            <person name="Holland L.Z."/>
            <person name="Holland P.W.H."/>
            <person name="Satoh N."/>
            <person name="Rokhsar D.S."/>
        </authorList>
    </citation>
    <scope>NUCLEOTIDE SEQUENCE [LARGE SCALE GENOMIC DNA]</scope>
    <source>
        <strain evidence="6">S238N-H82</strain>
        <tissue evidence="6">Testes</tissue>
    </source>
</reference>
<organism>
    <name type="scientific">Branchiostoma floridae</name>
    <name type="common">Florida lancelet</name>
    <name type="synonym">Amphioxus</name>
    <dbReference type="NCBI Taxonomy" id="7739"/>
    <lineage>
        <taxon>Eukaryota</taxon>
        <taxon>Metazoa</taxon>
        <taxon>Chordata</taxon>
        <taxon>Cephalochordata</taxon>
        <taxon>Leptocardii</taxon>
        <taxon>Amphioxiformes</taxon>
        <taxon>Branchiostomatidae</taxon>
        <taxon>Branchiostoma</taxon>
    </lineage>
</organism>
<comment type="subcellular location">
    <subcellularLocation>
        <location evidence="1">Nucleus membrane</location>
        <topology evidence="1">Multi-pass membrane protein</topology>
    </subcellularLocation>
</comment>
<evidence type="ECO:0000256" key="3">
    <source>
        <dbReference type="ARBA" id="ARBA00022692"/>
    </source>
</evidence>
<dbReference type="STRING" id="7739.C3XVD0"/>
<feature type="domain" description="CCAAT-binding factor" evidence="5">
    <location>
        <begin position="307"/>
        <end position="455"/>
    </location>
</feature>
<evidence type="ECO:0000256" key="2">
    <source>
        <dbReference type="ARBA" id="ARBA00007797"/>
    </source>
</evidence>
<accession>C3XVD0</accession>
<evidence type="ECO:0000259" key="5">
    <source>
        <dbReference type="Pfam" id="PF03914"/>
    </source>
</evidence>
<dbReference type="InterPro" id="IPR016024">
    <property type="entry name" value="ARM-type_fold"/>
</dbReference>
<dbReference type="InParanoid" id="C3XVD0"/>
<sequence>MSADDANPRAIAEDIKRKTKEVLQSREHANNITDILETAQSDEDVVTAASLSALQKIFSTLLGRKEVYRGKLKGSDGTEQILADPKKQYSRWLGQCYIDALEILLHRLAHHDNSDIKELALLALLKLVSAEGKHPTSKSGGDQSNFPLRLFQLIIDKLMSSEADQSTVIGRFQDYFQYDDIRLFTFVSLHKNLRTVTKEFTRQPPDTYLHNVHTLLTQVQMPGEGGDLSNLYVSPTDPEAECRPKQLKEQRRAFTNAWLSFLKNKLPSSLYRQVLLTLDQAVIPLMSSPKLLIDFLTQSYNVGGAISLLALNGLFTLIYKHNLDYPDFFRKLYALFEPSVFHVKYTARFFHLADVFLTSTHIPAYLAAAFIKRLSRLSLSAPVSSLQMVLVFISNLLRRHPNCQVLVHRSSGEGLGSDPYDESEPDPAKCKAMDSSLWEVKSFQHHFHPDVSQAALLLGKPLAPLEEDLSQHLELCTSEMFEKDLTTKSDQVPLEFHVPKGLFGPKDQFHNIWDTEPPTKKHKTVTS</sequence>
<dbReference type="PANTHER" id="PTHR12455">
    <property type="entry name" value="NUCLEOLAR COMPLEX PROTEIN 4"/>
    <property type="match status" value="1"/>
</dbReference>
<dbReference type="AlphaFoldDB" id="C3XVD0"/>
<dbReference type="EMBL" id="GG666468">
    <property type="protein sequence ID" value="EEN68056.1"/>
    <property type="molecule type" value="Genomic_DNA"/>
</dbReference>
<dbReference type="SUPFAM" id="SSF48371">
    <property type="entry name" value="ARM repeat"/>
    <property type="match status" value="1"/>
</dbReference>
<protein>
    <recommendedName>
        <fullName evidence="5">CCAAT-binding factor domain-containing protein</fullName>
    </recommendedName>
</protein>
<evidence type="ECO:0000313" key="6">
    <source>
        <dbReference type="EMBL" id="EEN68056.1"/>
    </source>
</evidence>
<dbReference type="InterPro" id="IPR005612">
    <property type="entry name" value="CCAAT-binding_factor"/>
</dbReference>
<dbReference type="eggNOG" id="KOG2154">
    <property type="taxonomic scope" value="Eukaryota"/>
</dbReference>
<evidence type="ECO:0000256" key="4">
    <source>
        <dbReference type="ARBA" id="ARBA00022989"/>
    </source>
</evidence>
<keyword evidence="4" id="KW-0472">Membrane</keyword>
<name>C3XVD0_BRAFL</name>
<comment type="similarity">
    <text evidence="2">Belongs to the CBF/MAK21 family.</text>
</comment>
<dbReference type="GO" id="GO:0031965">
    <property type="term" value="C:nuclear membrane"/>
    <property type="evidence" value="ECO:0007669"/>
    <property type="project" value="UniProtKB-SubCell"/>
</dbReference>
<keyword evidence="3" id="KW-0812">Transmembrane</keyword>